<evidence type="ECO:0000313" key="2">
    <source>
        <dbReference type="Proteomes" id="UP000594943"/>
    </source>
</evidence>
<reference evidence="1 2" key="1">
    <citation type="submission" date="2020-12" db="EMBL/GenBank/DDBJ databases">
        <title>FDA dAtabase for Regulatory Grade micrObial Sequences (FDA-ARGOS): Supporting development and validation of Infectious Disease Dx tests.</title>
        <authorList>
            <person name="Nelson B."/>
            <person name="Plummer A."/>
            <person name="Tallon L."/>
            <person name="Sadzewicz L."/>
            <person name="Zhao X."/>
            <person name="Boylan J."/>
            <person name="Ott S."/>
            <person name="Bowen H."/>
            <person name="Vavikolanu K."/>
            <person name="Mehta A."/>
            <person name="Aluvathingal J."/>
            <person name="Nadendla S."/>
            <person name="Myers T."/>
            <person name="Yan Y."/>
            <person name="Sichtig H."/>
        </authorList>
    </citation>
    <scope>NUCLEOTIDE SEQUENCE [LARGE SCALE GENOMIC DNA]</scope>
    <source>
        <strain evidence="1 2">FDAARGOS_899</strain>
    </source>
</reference>
<accession>A0A7T2X0F5</accession>
<dbReference type="EMBL" id="CP065687">
    <property type="protein sequence ID" value="QPS47201.1"/>
    <property type="molecule type" value="Genomic_DNA"/>
</dbReference>
<evidence type="ECO:0000313" key="1">
    <source>
        <dbReference type="EMBL" id="QPS47201.1"/>
    </source>
</evidence>
<dbReference type="KEGG" id="bhg:I6G56_22345"/>
<name>A0A7U4SVC0_9BURK</name>
<dbReference type="AlphaFoldDB" id="A0A7U4SVC0"/>
<protein>
    <submittedName>
        <fullName evidence="1">Uncharacterized protein</fullName>
    </submittedName>
</protein>
<sequence>MLICTVLAVVPLAGFAKSTNFKKAYCSNSDYVTSSARPHFHCGKDFYTYTEKSGNHDNLVNKSGPRCNIVPAVEQKVDALPDGTAGKAQMKSSLDAFKQGEC</sequence>
<accession>A0A7U4SVC0</accession>
<organism evidence="1 2">
    <name type="scientific">Burkholderia humptydooensis</name>
    <dbReference type="NCBI Taxonomy" id="430531"/>
    <lineage>
        <taxon>Bacteria</taxon>
        <taxon>Pseudomonadati</taxon>
        <taxon>Pseudomonadota</taxon>
        <taxon>Betaproteobacteria</taxon>
        <taxon>Burkholderiales</taxon>
        <taxon>Burkholderiaceae</taxon>
        <taxon>Burkholderia</taxon>
        <taxon>pseudomallei group</taxon>
    </lineage>
</organism>
<gene>
    <name evidence="1" type="ORF">I6G56_22345</name>
</gene>
<proteinExistence type="predicted"/>
<dbReference type="RefSeq" id="WP_006027210.1">
    <property type="nucleotide sequence ID" value="NZ_CP013382.1"/>
</dbReference>
<dbReference type="Proteomes" id="UP000594943">
    <property type="component" value="Chromosome 2"/>
</dbReference>